<gene>
    <name evidence="2" type="ORF">GQX73_g3323</name>
</gene>
<dbReference type="SUPFAM" id="SSF56112">
    <property type="entry name" value="Protein kinase-like (PK-like)"/>
    <property type="match status" value="1"/>
</dbReference>
<evidence type="ECO:0000313" key="2">
    <source>
        <dbReference type="EMBL" id="KAF2970315.1"/>
    </source>
</evidence>
<sequence>MDSYTPITLPYFAPDHLLPAPLPTLNQVLSSTDYVVAPPGRFSKQFAVVRVGSHFLAKYGPDVHRLEGENMIFVSQQTRVPVPRVYAIYGYAGDATMIIMEYIEGVTLHNCLETLGPEELKYIGKKLRAQLNELRQIPAPDYYGALGRRPIIDFYKCRHHRPVFTHGDIHQMNVIVRPDGTPVLIDYESSGFYPAYRESLVASSIDRYLDFLDEKFMDEAHILSEALKAWTRARNEENCDHDCNHDCDHDFDHDLDYDYARSAAFQKSSGSPFMFT</sequence>
<keyword evidence="3" id="KW-1185">Reference proteome</keyword>
<dbReference type="InterPro" id="IPR051678">
    <property type="entry name" value="AGP_Transferase"/>
</dbReference>
<dbReference type="Proteomes" id="UP000481858">
    <property type="component" value="Unassembled WGS sequence"/>
</dbReference>
<evidence type="ECO:0000259" key="1">
    <source>
        <dbReference type="Pfam" id="PF01636"/>
    </source>
</evidence>
<dbReference type="Pfam" id="PF01636">
    <property type="entry name" value="APH"/>
    <property type="match status" value="1"/>
</dbReference>
<dbReference type="Gene3D" id="3.30.200.150">
    <property type="match status" value="1"/>
</dbReference>
<organism evidence="2 3">
    <name type="scientific">Xylaria multiplex</name>
    <dbReference type="NCBI Taxonomy" id="323545"/>
    <lineage>
        <taxon>Eukaryota</taxon>
        <taxon>Fungi</taxon>
        <taxon>Dikarya</taxon>
        <taxon>Ascomycota</taxon>
        <taxon>Pezizomycotina</taxon>
        <taxon>Sordariomycetes</taxon>
        <taxon>Xylariomycetidae</taxon>
        <taxon>Xylariales</taxon>
        <taxon>Xylariaceae</taxon>
        <taxon>Xylaria</taxon>
    </lineage>
</organism>
<dbReference type="Gene3D" id="3.90.1200.10">
    <property type="match status" value="1"/>
</dbReference>
<proteinExistence type="predicted"/>
<dbReference type="EMBL" id="WUBL01000025">
    <property type="protein sequence ID" value="KAF2970315.1"/>
    <property type="molecule type" value="Genomic_DNA"/>
</dbReference>
<protein>
    <recommendedName>
        <fullName evidence="1">Aminoglycoside phosphotransferase domain-containing protein</fullName>
    </recommendedName>
</protein>
<reference evidence="2 3" key="1">
    <citation type="submission" date="2019-12" db="EMBL/GenBank/DDBJ databases">
        <title>Draft genome sequence of the ascomycete Xylaria multiplex DSM 110363.</title>
        <authorList>
            <person name="Buettner E."/>
            <person name="Kellner H."/>
        </authorList>
    </citation>
    <scope>NUCLEOTIDE SEQUENCE [LARGE SCALE GENOMIC DNA]</scope>
    <source>
        <strain evidence="2 3">DSM 110363</strain>
    </source>
</reference>
<evidence type="ECO:0000313" key="3">
    <source>
        <dbReference type="Proteomes" id="UP000481858"/>
    </source>
</evidence>
<accession>A0A7C8MX68</accession>
<dbReference type="PANTHER" id="PTHR21310:SF48">
    <property type="entry name" value="AMINOGLYCOSIDE PHOSPHOTRANSFERASE DOMAIN-CONTAINING PROTEIN"/>
    <property type="match status" value="1"/>
</dbReference>
<comment type="caution">
    <text evidence="2">The sequence shown here is derived from an EMBL/GenBank/DDBJ whole genome shotgun (WGS) entry which is preliminary data.</text>
</comment>
<dbReference type="InterPro" id="IPR002575">
    <property type="entry name" value="Aminoglycoside_PTrfase"/>
</dbReference>
<dbReference type="OrthoDB" id="4177236at2759"/>
<name>A0A7C8MX68_9PEZI</name>
<dbReference type="AlphaFoldDB" id="A0A7C8MX68"/>
<dbReference type="CDD" id="cd05120">
    <property type="entry name" value="APH_ChoK_like"/>
    <property type="match status" value="1"/>
</dbReference>
<dbReference type="InterPro" id="IPR011009">
    <property type="entry name" value="Kinase-like_dom_sf"/>
</dbReference>
<dbReference type="Gene3D" id="1.10.510.10">
    <property type="entry name" value="Transferase(Phosphotransferase) domain 1"/>
    <property type="match status" value="1"/>
</dbReference>
<feature type="domain" description="Aminoglycoside phosphotransferase" evidence="1">
    <location>
        <begin position="159"/>
        <end position="198"/>
    </location>
</feature>
<dbReference type="PANTHER" id="PTHR21310">
    <property type="entry name" value="AMINOGLYCOSIDE PHOSPHOTRANSFERASE-RELATED-RELATED"/>
    <property type="match status" value="1"/>
</dbReference>
<dbReference type="InParanoid" id="A0A7C8MX68"/>